<evidence type="ECO:0000256" key="3">
    <source>
        <dbReference type="SAM" id="SignalP"/>
    </source>
</evidence>
<dbReference type="RefSeq" id="WP_092755816.1">
    <property type="nucleotide sequence ID" value="NZ_FOCG01000003.1"/>
</dbReference>
<dbReference type="GO" id="GO:0071281">
    <property type="term" value="P:cellular response to iron ion"/>
    <property type="evidence" value="ECO:0007669"/>
    <property type="project" value="TreeGrafter"/>
</dbReference>
<dbReference type="PROSITE" id="PS50983">
    <property type="entry name" value="FE_B12_PBP"/>
    <property type="match status" value="1"/>
</dbReference>
<dbReference type="Gene3D" id="1.20.58.2180">
    <property type="match status" value="1"/>
</dbReference>
<evidence type="ECO:0000256" key="1">
    <source>
        <dbReference type="ARBA" id="ARBA00008814"/>
    </source>
</evidence>
<gene>
    <name evidence="5" type="ORF">SAMN05216180_2573</name>
</gene>
<dbReference type="STRING" id="474960.SAMN05216180_2573"/>
<feature type="region of interest" description="Disordered" evidence="2">
    <location>
        <begin position="29"/>
        <end position="59"/>
    </location>
</feature>
<feature type="compositionally biased region" description="Low complexity" evidence="2">
    <location>
        <begin position="36"/>
        <end position="53"/>
    </location>
</feature>
<name>A0A1H8DG29_9FIRM</name>
<accession>A0A1H8DG29</accession>
<keyword evidence="6" id="KW-1185">Reference proteome</keyword>
<organism evidence="5 6">
    <name type="scientific">Hydrogenoanaerobacterium saccharovorans</name>
    <dbReference type="NCBI Taxonomy" id="474960"/>
    <lineage>
        <taxon>Bacteria</taxon>
        <taxon>Bacillati</taxon>
        <taxon>Bacillota</taxon>
        <taxon>Clostridia</taxon>
        <taxon>Eubacteriales</taxon>
        <taxon>Oscillospiraceae</taxon>
        <taxon>Hydrogenoanaerobacterium</taxon>
    </lineage>
</organism>
<feature type="chain" id="PRO_5039649361" evidence="3">
    <location>
        <begin position="24"/>
        <end position="383"/>
    </location>
</feature>
<evidence type="ECO:0000256" key="2">
    <source>
        <dbReference type="SAM" id="MobiDB-lite"/>
    </source>
</evidence>
<reference evidence="5 6" key="1">
    <citation type="submission" date="2016-10" db="EMBL/GenBank/DDBJ databases">
        <authorList>
            <person name="de Groot N.N."/>
        </authorList>
    </citation>
    <scope>NUCLEOTIDE SEQUENCE [LARGE SCALE GENOMIC DNA]</scope>
    <source>
        <strain evidence="5 6">CGMCC 1.5070</strain>
    </source>
</reference>
<dbReference type="PANTHER" id="PTHR30535">
    <property type="entry name" value="VITAMIN B12-BINDING PROTEIN"/>
    <property type="match status" value="1"/>
</dbReference>
<evidence type="ECO:0000313" key="5">
    <source>
        <dbReference type="EMBL" id="SEN05754.1"/>
    </source>
</evidence>
<feature type="domain" description="Fe/B12 periplasmic-binding" evidence="4">
    <location>
        <begin position="77"/>
        <end position="345"/>
    </location>
</feature>
<dbReference type="Gene3D" id="3.40.50.1980">
    <property type="entry name" value="Nitrogenase molybdenum iron protein domain"/>
    <property type="match status" value="2"/>
</dbReference>
<sequence>MKNLQMRFAALLLILCMIGASLAGCGQPTPTLSPAQPTSPDSSISSVSQTDSSPASDTRLFTDSLGRDVEIPADIQKFAPSGSLAQLVLYGLAPDRMVGWTSKPTDAMAQYFDAKYINLPTFGTFYGKNADLNVEALIAANPQVVIDVGEVKANMKESLDALQQQIGIPVVFVEAKLETMGDAYRTLGELLNLPEDAKKLADYCDNTITDAKKYAAAIPQEKRVKVYYGEGKTGLQTNPKGSFHAEVIELVGGSNVADIPITSGAGGNEISMEQLLLWTPDVIILGPNSIYQSIGKDALWQDLTAVQQKKYFEIPNGPYNWMGRPPAVNRIIGVKWLGNLLYPEQFKYNMADEVKTFYKLFYHYELTDEQSKELMANSTFAKQ</sequence>
<evidence type="ECO:0000259" key="4">
    <source>
        <dbReference type="PROSITE" id="PS50983"/>
    </source>
</evidence>
<evidence type="ECO:0000313" key="6">
    <source>
        <dbReference type="Proteomes" id="UP000199158"/>
    </source>
</evidence>
<proteinExistence type="inferred from homology"/>
<dbReference type="InterPro" id="IPR050902">
    <property type="entry name" value="ABC_Transporter_SBP"/>
</dbReference>
<dbReference type="Proteomes" id="UP000199158">
    <property type="component" value="Unassembled WGS sequence"/>
</dbReference>
<feature type="signal peptide" evidence="3">
    <location>
        <begin position="1"/>
        <end position="23"/>
    </location>
</feature>
<dbReference type="SUPFAM" id="SSF53807">
    <property type="entry name" value="Helical backbone' metal receptor"/>
    <property type="match status" value="1"/>
</dbReference>
<dbReference type="Pfam" id="PF01497">
    <property type="entry name" value="Peripla_BP_2"/>
    <property type="match status" value="1"/>
</dbReference>
<protein>
    <submittedName>
        <fullName evidence="5">Iron complex transport system substrate-binding protein</fullName>
    </submittedName>
</protein>
<dbReference type="InterPro" id="IPR002491">
    <property type="entry name" value="ABC_transptr_periplasmic_BD"/>
</dbReference>
<dbReference type="EMBL" id="FOCG01000003">
    <property type="protein sequence ID" value="SEN05754.1"/>
    <property type="molecule type" value="Genomic_DNA"/>
</dbReference>
<dbReference type="OrthoDB" id="9787830at2"/>
<dbReference type="AlphaFoldDB" id="A0A1H8DG29"/>
<dbReference type="PANTHER" id="PTHR30535:SF34">
    <property type="entry name" value="MOLYBDATE-BINDING PROTEIN MOLA"/>
    <property type="match status" value="1"/>
</dbReference>
<dbReference type="PROSITE" id="PS51257">
    <property type="entry name" value="PROKAR_LIPOPROTEIN"/>
    <property type="match status" value="1"/>
</dbReference>
<comment type="similarity">
    <text evidence="1">Belongs to the bacterial solute-binding protein 8 family.</text>
</comment>
<keyword evidence="3" id="KW-0732">Signal</keyword>